<organism evidence="2 3">
    <name type="scientific">Liparis tanakae</name>
    <name type="common">Tanaka's snailfish</name>
    <dbReference type="NCBI Taxonomy" id="230148"/>
    <lineage>
        <taxon>Eukaryota</taxon>
        <taxon>Metazoa</taxon>
        <taxon>Chordata</taxon>
        <taxon>Craniata</taxon>
        <taxon>Vertebrata</taxon>
        <taxon>Euteleostomi</taxon>
        <taxon>Actinopterygii</taxon>
        <taxon>Neopterygii</taxon>
        <taxon>Teleostei</taxon>
        <taxon>Neoteleostei</taxon>
        <taxon>Acanthomorphata</taxon>
        <taxon>Eupercaria</taxon>
        <taxon>Perciformes</taxon>
        <taxon>Cottioidei</taxon>
        <taxon>Cottales</taxon>
        <taxon>Liparidae</taxon>
        <taxon>Liparis</taxon>
    </lineage>
</organism>
<evidence type="ECO:0000256" key="1">
    <source>
        <dbReference type="SAM" id="MobiDB-lite"/>
    </source>
</evidence>
<dbReference type="Proteomes" id="UP000314294">
    <property type="component" value="Unassembled WGS sequence"/>
</dbReference>
<comment type="caution">
    <text evidence="2">The sequence shown here is derived from an EMBL/GenBank/DDBJ whole genome shotgun (WGS) entry which is preliminary data.</text>
</comment>
<reference evidence="2 3" key="1">
    <citation type="submission" date="2019-03" db="EMBL/GenBank/DDBJ databases">
        <title>First draft genome of Liparis tanakae, snailfish: a comprehensive survey of snailfish specific genes.</title>
        <authorList>
            <person name="Kim W."/>
            <person name="Song I."/>
            <person name="Jeong J.-H."/>
            <person name="Kim D."/>
            <person name="Kim S."/>
            <person name="Ryu S."/>
            <person name="Song J.Y."/>
            <person name="Lee S.K."/>
        </authorList>
    </citation>
    <scope>NUCLEOTIDE SEQUENCE [LARGE SCALE GENOMIC DNA]</scope>
    <source>
        <tissue evidence="2">Muscle</tissue>
    </source>
</reference>
<dbReference type="EMBL" id="SRLO01000102">
    <property type="protein sequence ID" value="TNN75570.1"/>
    <property type="molecule type" value="Genomic_DNA"/>
</dbReference>
<evidence type="ECO:0000313" key="2">
    <source>
        <dbReference type="EMBL" id="TNN75570.1"/>
    </source>
</evidence>
<protein>
    <submittedName>
        <fullName evidence="2">Uncharacterized protein</fullName>
    </submittedName>
</protein>
<feature type="region of interest" description="Disordered" evidence="1">
    <location>
        <begin position="195"/>
        <end position="223"/>
    </location>
</feature>
<evidence type="ECO:0000313" key="3">
    <source>
        <dbReference type="Proteomes" id="UP000314294"/>
    </source>
</evidence>
<dbReference type="AlphaFoldDB" id="A0A4Z2ICC7"/>
<accession>A0A4Z2ICC7</accession>
<name>A0A4Z2ICC7_9TELE</name>
<gene>
    <name evidence="2" type="ORF">EYF80_014216</name>
</gene>
<proteinExistence type="predicted"/>
<sequence length="287" mass="31746">MIGCPKQDALTPRDSNAEVLGQQPALTGKQMQEEESGQTADGCRLHDGASAHFAHFTLNCSFYESSVDCWLIANQPEQLADYQSASNRGLIGDNTPTAATLPLSDFFGGTAMTCGATQESDLPELRDYRLKVEIFQSLVVVLGRGSECERAAIGPRVRISLLSTLVGNFRHSADASAVLRLHCQGQRYHTSLRRHKDKEVAGESSKWAAEEEQGEEKGGKREKTWGVPRLGLAKKTRHQTAEMLQMVRPMARTTRSATRWLSQRTNRKPAITSTLHRQYITLFSSSP</sequence>
<keyword evidence="3" id="KW-1185">Reference proteome</keyword>